<comment type="caution">
    <text evidence="3">The sequence shown here is derived from an EMBL/GenBank/DDBJ whole genome shotgun (WGS) entry which is preliminary data.</text>
</comment>
<name>E9SW07_RHOHA</name>
<evidence type="ECO:0000313" key="3">
    <source>
        <dbReference type="EMBL" id="EGD25753.1"/>
    </source>
</evidence>
<protein>
    <recommendedName>
        <fullName evidence="5">Rv3651-like N-terminal domain-containing protein</fullName>
    </recommendedName>
</protein>
<dbReference type="InterPro" id="IPR048578">
    <property type="entry name" value="Rv3651-like_C"/>
</dbReference>
<dbReference type="AlphaFoldDB" id="E9SW07"/>
<dbReference type="Pfam" id="PF21043">
    <property type="entry name" value="Rv3651-like_C"/>
    <property type="match status" value="1"/>
</dbReference>
<dbReference type="EMBL" id="ADNW02000003">
    <property type="protein sequence ID" value="EGD25753.1"/>
    <property type="molecule type" value="Genomic_DNA"/>
</dbReference>
<accession>E9SW07</accession>
<dbReference type="STRING" id="43767.A6I91_17960"/>
<dbReference type="Proteomes" id="UP000004245">
    <property type="component" value="Unassembled WGS sequence"/>
</dbReference>
<proteinExistence type="predicted"/>
<evidence type="ECO:0008006" key="5">
    <source>
        <dbReference type="Google" id="ProtNLM"/>
    </source>
</evidence>
<dbReference type="Pfam" id="PF18007">
    <property type="entry name" value="Rv3651-like_N"/>
    <property type="match status" value="1"/>
</dbReference>
<evidence type="ECO:0000259" key="1">
    <source>
        <dbReference type="Pfam" id="PF18007"/>
    </source>
</evidence>
<dbReference type="InterPro" id="IPR041458">
    <property type="entry name" value="Rv3651-like_N"/>
</dbReference>
<sequence>MAAARGQAPGLTVGRSRVPLLPERVHIITTGGMKVRMTPEWLLIDTFGGAEPALIGLGSTPKPFVALDRHFKTRRGQRNRSLDDIRSTVLEVMADPHDRPIDRTTDDGDHRIVAVPLLNSEGRLHGIHLWRGGVSDELPRRDPVGAWHFNLTAGTASGSEDLFDLYGVAPEDRRSEAALSGAFNRLVTNHDEGQALAKIVQSEPGTEHQAVWKVRRDDGVERAAHFSCRMLDERPEPDAPRVVILRGVTHDIGPAEHVSSAPPPVILEHRVLDAVLAPGHYHAYVDLKRLTLIKWRNQPMPGIAWGNAVGEPKPAIHPDDLPLARAMAKDLAHRKVEGVIRCRGLDGAWKPLHLSVALMAFDESTHGGLVTVTEAPTVRE</sequence>
<feature type="domain" description="Rv3651-like N-terminal" evidence="1">
    <location>
        <begin position="40"/>
        <end position="139"/>
    </location>
</feature>
<organism evidence="3 4">
    <name type="scientific">Prescottella equi ATCC 33707</name>
    <dbReference type="NCBI Taxonomy" id="525370"/>
    <lineage>
        <taxon>Bacteria</taxon>
        <taxon>Bacillati</taxon>
        <taxon>Actinomycetota</taxon>
        <taxon>Actinomycetes</taxon>
        <taxon>Mycobacteriales</taxon>
        <taxon>Nocardiaceae</taxon>
        <taxon>Prescottella</taxon>
    </lineage>
</organism>
<keyword evidence="4" id="KW-1185">Reference proteome</keyword>
<evidence type="ECO:0000313" key="4">
    <source>
        <dbReference type="Proteomes" id="UP000004245"/>
    </source>
</evidence>
<feature type="domain" description="Rv3651-like C-terminal" evidence="2">
    <location>
        <begin position="267"/>
        <end position="372"/>
    </location>
</feature>
<dbReference type="HOGENOM" id="CLU_069596_0_0_11"/>
<reference evidence="3" key="1">
    <citation type="submission" date="2011-01" db="EMBL/GenBank/DDBJ databases">
        <authorList>
            <person name="Muzny D."/>
            <person name="Qin X."/>
            <person name="Buhay C."/>
            <person name="Dugan-Rocha S."/>
            <person name="Ding Y."/>
            <person name="Chen G."/>
            <person name="Hawes A."/>
            <person name="Holder M."/>
            <person name="Jhangiani S."/>
            <person name="Johnson A."/>
            <person name="Khan Z."/>
            <person name="Li Z."/>
            <person name="Liu W."/>
            <person name="Liu X."/>
            <person name="Perez L."/>
            <person name="Shen H."/>
            <person name="Wang Q."/>
            <person name="Watt J."/>
            <person name="Xi L."/>
            <person name="Xin Y."/>
            <person name="Zhou J."/>
            <person name="Deng J."/>
            <person name="Jiang H."/>
            <person name="Liu Y."/>
            <person name="Qu J."/>
            <person name="Song X.-Z."/>
            <person name="Zhang L."/>
            <person name="Villasana D."/>
            <person name="Johnson A."/>
            <person name="Liu J."/>
            <person name="Liyanage D."/>
            <person name="Lorensuhewa L."/>
            <person name="Robinson T."/>
            <person name="Song A."/>
            <person name="Song B.-B."/>
            <person name="Dinh H."/>
            <person name="Thornton R."/>
            <person name="Coyle M."/>
            <person name="Francisco L."/>
            <person name="Jackson L."/>
            <person name="Javaid M."/>
            <person name="Korchina V."/>
            <person name="Kovar C."/>
            <person name="Mata R."/>
            <person name="Mathew T."/>
            <person name="Ngo R."/>
            <person name="Nguyen L."/>
            <person name="Nguyen N."/>
            <person name="Okwuonu G."/>
            <person name="Ongeri F."/>
            <person name="Pham C."/>
            <person name="Simmons D."/>
            <person name="Wilczek-Boney K."/>
            <person name="Hale W."/>
            <person name="Jakkamsetti A."/>
            <person name="Pham P."/>
            <person name="Ruth R."/>
            <person name="San Lucas F."/>
            <person name="Warren J."/>
            <person name="Zhang J."/>
            <person name="Zhao Z."/>
            <person name="Zhou C."/>
            <person name="Zhu D."/>
            <person name="Lee S."/>
            <person name="Bess C."/>
            <person name="Blankenburg K."/>
            <person name="Forbes L."/>
            <person name="Fu Q."/>
            <person name="Gubbala S."/>
            <person name="Hirani K."/>
            <person name="Jayaseelan J.C."/>
            <person name="Lara F."/>
            <person name="Munidasa M."/>
            <person name="Palculict T."/>
            <person name="Patil S."/>
            <person name="Pu L.-L."/>
            <person name="Saada N."/>
            <person name="Tang L."/>
            <person name="Weissenberger G."/>
            <person name="Zhu Y."/>
            <person name="Hemphill L."/>
            <person name="Shang Y."/>
            <person name="Youmans B."/>
            <person name="Ayvaz T."/>
            <person name="Ross M."/>
            <person name="Santibanez J."/>
            <person name="Aqrawi P."/>
            <person name="Gross S."/>
            <person name="Joshi V."/>
            <person name="Fowler G."/>
            <person name="Nazareth L."/>
            <person name="Reid J."/>
            <person name="Worley K."/>
            <person name="Petrosino J."/>
            <person name="Highlander S."/>
            <person name="Gibbs R."/>
        </authorList>
    </citation>
    <scope>NUCLEOTIDE SEQUENCE [LARGE SCALE GENOMIC DNA]</scope>
    <source>
        <strain evidence="3">ATCC 33707</strain>
    </source>
</reference>
<evidence type="ECO:0000259" key="2">
    <source>
        <dbReference type="Pfam" id="PF21043"/>
    </source>
</evidence>
<gene>
    <name evidence="3" type="ORF">HMPREF0724_10307</name>
</gene>